<dbReference type="InterPro" id="IPR013783">
    <property type="entry name" value="Ig-like_fold"/>
</dbReference>
<evidence type="ECO:0000313" key="2">
    <source>
        <dbReference type="EMBL" id="KOO30720.1"/>
    </source>
</evidence>
<proteinExistence type="predicted"/>
<dbReference type="Gene3D" id="2.60.40.10">
    <property type="entry name" value="Immunoglobulins"/>
    <property type="match status" value="1"/>
</dbReference>
<sequence length="201" mass="21236">MRGRPRWRLRFEARGDIDAHEIEGAALVVSAEEATSSMIVVDDGRGVYRVAYTMPRSGRYLLHIEHPSGAAVPNTALSSPSAPAGFCASAEGQAMEGEAMAMEPLIGSPYSVEVLPSIDDPSCVVLDLFSGLELARDGASTSASTHEPEPASRARDGARSAVLVAGHPAELRLRIVGLERSADADAELSILNQVLIAVDCR</sequence>
<evidence type="ECO:0000313" key="3">
    <source>
        <dbReference type="Proteomes" id="UP000037460"/>
    </source>
</evidence>
<reference evidence="3" key="1">
    <citation type="journal article" date="2015" name="PLoS Genet.">
        <title>Genome Sequence and Transcriptome Analyses of Chrysochromulina tobin: Metabolic Tools for Enhanced Algal Fitness in the Prominent Order Prymnesiales (Haptophyceae).</title>
        <authorList>
            <person name="Hovde B.T."/>
            <person name="Deodato C.R."/>
            <person name="Hunsperger H.M."/>
            <person name="Ryken S.A."/>
            <person name="Yost W."/>
            <person name="Jha R.K."/>
            <person name="Patterson J."/>
            <person name="Monnat R.J. Jr."/>
            <person name="Barlow S.B."/>
            <person name="Starkenburg S.R."/>
            <person name="Cattolico R.A."/>
        </authorList>
    </citation>
    <scope>NUCLEOTIDE SEQUENCE</scope>
    <source>
        <strain evidence="3">CCMP291</strain>
    </source>
</reference>
<dbReference type="Proteomes" id="UP000037460">
    <property type="component" value="Unassembled WGS sequence"/>
</dbReference>
<name>A0A0M0JVY3_9EUKA</name>
<comment type="caution">
    <text evidence="2">The sequence shown here is derived from an EMBL/GenBank/DDBJ whole genome shotgun (WGS) entry which is preliminary data.</text>
</comment>
<organism evidence="2 3">
    <name type="scientific">Chrysochromulina tobinii</name>
    <dbReference type="NCBI Taxonomy" id="1460289"/>
    <lineage>
        <taxon>Eukaryota</taxon>
        <taxon>Haptista</taxon>
        <taxon>Haptophyta</taxon>
        <taxon>Prymnesiophyceae</taxon>
        <taxon>Prymnesiales</taxon>
        <taxon>Chrysochromulinaceae</taxon>
        <taxon>Chrysochromulina</taxon>
    </lineage>
</organism>
<accession>A0A0M0JVY3</accession>
<protein>
    <submittedName>
        <fullName evidence="2">Uncharacterized protein</fullName>
    </submittedName>
</protein>
<dbReference type="EMBL" id="JWZX01002173">
    <property type="protein sequence ID" value="KOO30720.1"/>
    <property type="molecule type" value="Genomic_DNA"/>
</dbReference>
<dbReference type="AlphaFoldDB" id="A0A0M0JVY3"/>
<feature type="region of interest" description="Disordered" evidence="1">
    <location>
        <begin position="139"/>
        <end position="158"/>
    </location>
</feature>
<evidence type="ECO:0000256" key="1">
    <source>
        <dbReference type="SAM" id="MobiDB-lite"/>
    </source>
</evidence>
<keyword evidence="3" id="KW-1185">Reference proteome</keyword>
<gene>
    <name evidence="2" type="ORF">Ctob_007008</name>
</gene>
<feature type="compositionally biased region" description="Basic and acidic residues" evidence="1">
    <location>
        <begin position="146"/>
        <end position="158"/>
    </location>
</feature>